<dbReference type="AlphaFoldDB" id="A0ABD0RKG8"/>
<accession>A0ABD0RKG8</accession>
<comment type="caution">
    <text evidence="1">The sequence shown here is derived from an EMBL/GenBank/DDBJ whole genome shotgun (WGS) entry which is preliminary data.</text>
</comment>
<dbReference type="Proteomes" id="UP001529510">
    <property type="component" value="Unassembled WGS sequence"/>
</dbReference>
<name>A0ABD0RKG8_CIRMR</name>
<protein>
    <submittedName>
        <fullName evidence="1">Uncharacterized protein</fullName>
    </submittedName>
</protein>
<keyword evidence="2" id="KW-1185">Reference proteome</keyword>
<reference evidence="1 2" key="1">
    <citation type="submission" date="2024-05" db="EMBL/GenBank/DDBJ databases">
        <title>Genome sequencing and assembly of Indian major carp, Cirrhinus mrigala (Hamilton, 1822).</title>
        <authorList>
            <person name="Mohindra V."/>
            <person name="Chowdhury L.M."/>
            <person name="Lal K."/>
            <person name="Jena J.K."/>
        </authorList>
    </citation>
    <scope>NUCLEOTIDE SEQUENCE [LARGE SCALE GENOMIC DNA]</scope>
    <source>
        <strain evidence="1">CM1030</strain>
        <tissue evidence="1">Blood</tissue>
    </source>
</reference>
<sequence>MNDLAVLVLLLEQGDRSLEDHAKDFAFLANLTHYPDSCLCLFFQAGLNTTTRAQLFTACVEWVLVSCNCLLAMDFTDDVTNPTLDPEPSPASPRFTKH</sequence>
<evidence type="ECO:0000313" key="1">
    <source>
        <dbReference type="EMBL" id="KAL0198595.1"/>
    </source>
</evidence>
<evidence type="ECO:0000313" key="2">
    <source>
        <dbReference type="Proteomes" id="UP001529510"/>
    </source>
</evidence>
<gene>
    <name evidence="1" type="ORF">M9458_007135</name>
</gene>
<proteinExistence type="predicted"/>
<feature type="non-terminal residue" evidence="1">
    <location>
        <position position="98"/>
    </location>
</feature>
<dbReference type="EMBL" id="JAMKFB020000003">
    <property type="protein sequence ID" value="KAL0198595.1"/>
    <property type="molecule type" value="Genomic_DNA"/>
</dbReference>
<organism evidence="1 2">
    <name type="scientific">Cirrhinus mrigala</name>
    <name type="common">Mrigala</name>
    <dbReference type="NCBI Taxonomy" id="683832"/>
    <lineage>
        <taxon>Eukaryota</taxon>
        <taxon>Metazoa</taxon>
        <taxon>Chordata</taxon>
        <taxon>Craniata</taxon>
        <taxon>Vertebrata</taxon>
        <taxon>Euteleostomi</taxon>
        <taxon>Actinopterygii</taxon>
        <taxon>Neopterygii</taxon>
        <taxon>Teleostei</taxon>
        <taxon>Ostariophysi</taxon>
        <taxon>Cypriniformes</taxon>
        <taxon>Cyprinidae</taxon>
        <taxon>Labeoninae</taxon>
        <taxon>Labeonini</taxon>
        <taxon>Cirrhinus</taxon>
    </lineage>
</organism>